<dbReference type="Proteomes" id="UP000826656">
    <property type="component" value="Unassembled WGS sequence"/>
</dbReference>
<organism evidence="1 2">
    <name type="scientific">Solanum tuberosum</name>
    <name type="common">Potato</name>
    <dbReference type="NCBI Taxonomy" id="4113"/>
    <lineage>
        <taxon>Eukaryota</taxon>
        <taxon>Viridiplantae</taxon>
        <taxon>Streptophyta</taxon>
        <taxon>Embryophyta</taxon>
        <taxon>Tracheophyta</taxon>
        <taxon>Spermatophyta</taxon>
        <taxon>Magnoliopsida</taxon>
        <taxon>eudicotyledons</taxon>
        <taxon>Gunneridae</taxon>
        <taxon>Pentapetalae</taxon>
        <taxon>asterids</taxon>
        <taxon>lamiids</taxon>
        <taxon>Solanales</taxon>
        <taxon>Solanaceae</taxon>
        <taxon>Solanoideae</taxon>
        <taxon>Solaneae</taxon>
        <taxon>Solanum</taxon>
    </lineage>
</organism>
<comment type="caution">
    <text evidence="1">The sequence shown here is derived from an EMBL/GenBank/DDBJ whole genome shotgun (WGS) entry which is preliminary data.</text>
</comment>
<proteinExistence type="predicted"/>
<sequence>MHQVPWYHAPLIPYKIPPYQIPLYEMPPCQIPPLSYQQPTYPIPNVKTLTQHRIHKNLFNVEKKPIKIYTPLTGPIDQLYEKLRIAGRVVPINEIKINTRARWIEPSKDRMLGRLCAKGIPTGNKLKIT</sequence>
<accession>A0ABQ7U320</accession>
<reference evidence="1 2" key="1">
    <citation type="journal article" date="2021" name="bioRxiv">
        <title>Chromosome-scale and haplotype-resolved genome assembly of a tetraploid potato cultivar.</title>
        <authorList>
            <person name="Sun H."/>
            <person name="Jiao W.-B."/>
            <person name="Krause K."/>
            <person name="Campoy J.A."/>
            <person name="Goel M."/>
            <person name="Folz-Donahue K."/>
            <person name="Kukat C."/>
            <person name="Huettel B."/>
            <person name="Schneeberger K."/>
        </authorList>
    </citation>
    <scope>NUCLEOTIDE SEQUENCE [LARGE SCALE GENOMIC DNA]</scope>
    <source>
        <strain evidence="1">SolTubOtavaFocal</strain>
        <tissue evidence="1">Leaves</tissue>
    </source>
</reference>
<protein>
    <submittedName>
        <fullName evidence="1">Uncharacterized protein</fullName>
    </submittedName>
</protein>
<evidence type="ECO:0000313" key="2">
    <source>
        <dbReference type="Proteomes" id="UP000826656"/>
    </source>
</evidence>
<dbReference type="EMBL" id="JAIVGD010000026">
    <property type="protein sequence ID" value="KAH0740687.1"/>
    <property type="molecule type" value="Genomic_DNA"/>
</dbReference>
<gene>
    <name evidence="1" type="ORF">KY290_033730</name>
</gene>
<name>A0ABQ7U320_SOLTU</name>
<keyword evidence="2" id="KW-1185">Reference proteome</keyword>
<evidence type="ECO:0000313" key="1">
    <source>
        <dbReference type="EMBL" id="KAH0740687.1"/>
    </source>
</evidence>